<organism evidence="1 2">
    <name type="scientific">Naegleria lovaniensis</name>
    <name type="common">Amoeba</name>
    <dbReference type="NCBI Taxonomy" id="51637"/>
    <lineage>
        <taxon>Eukaryota</taxon>
        <taxon>Discoba</taxon>
        <taxon>Heterolobosea</taxon>
        <taxon>Tetramitia</taxon>
        <taxon>Eutetramitia</taxon>
        <taxon>Vahlkampfiidae</taxon>
        <taxon>Naegleria</taxon>
    </lineage>
</organism>
<evidence type="ECO:0000313" key="2">
    <source>
        <dbReference type="Proteomes" id="UP000816034"/>
    </source>
</evidence>
<proteinExistence type="predicted"/>
<dbReference type="GeneID" id="68102929"/>
<sequence length="160" mass="18997">MSNIQNDLLPHCLKQFHDTVPKEIMIETLTYLPLSQKGTVLRISKSIHSHLTETPRYFQSVFVSYCCNISVPRSTIDSYLKSIETMSTTDAHQYLTLNLQEMVAHQKKLRQEEEMLKRSQGLLMKRMAEREKKIREQKEQQPCVRQLYCKRIYEREMTMP</sequence>
<comment type="caution">
    <text evidence="1">The sequence shown here is derived from an EMBL/GenBank/DDBJ whole genome shotgun (WGS) entry which is preliminary data.</text>
</comment>
<evidence type="ECO:0008006" key="3">
    <source>
        <dbReference type="Google" id="ProtNLM"/>
    </source>
</evidence>
<reference evidence="1 2" key="1">
    <citation type="journal article" date="2018" name="BMC Genomics">
        <title>The genome of Naegleria lovaniensis, the basis for a comparative approach to unravel pathogenicity factors of the human pathogenic amoeba N. fowleri.</title>
        <authorList>
            <person name="Liechti N."/>
            <person name="Schurch N."/>
            <person name="Bruggmann R."/>
            <person name="Wittwer M."/>
        </authorList>
    </citation>
    <scope>NUCLEOTIDE SEQUENCE [LARGE SCALE GENOMIC DNA]</scope>
    <source>
        <strain evidence="1 2">ATCC 30569</strain>
    </source>
</reference>
<dbReference type="EMBL" id="PYSW02000043">
    <property type="protein sequence ID" value="KAG2374731.1"/>
    <property type="molecule type" value="Genomic_DNA"/>
</dbReference>
<accession>A0AA88GIF2</accession>
<name>A0AA88GIF2_NAELO</name>
<dbReference type="RefSeq" id="XP_044543905.1">
    <property type="nucleotide sequence ID" value="XM_044686023.1"/>
</dbReference>
<dbReference type="AlphaFoldDB" id="A0AA88GIF2"/>
<keyword evidence="2" id="KW-1185">Reference proteome</keyword>
<gene>
    <name evidence="1" type="ORF">C9374_010475</name>
</gene>
<protein>
    <recommendedName>
        <fullName evidence="3">F-box domain-containing protein</fullName>
    </recommendedName>
</protein>
<dbReference type="Proteomes" id="UP000816034">
    <property type="component" value="Unassembled WGS sequence"/>
</dbReference>
<evidence type="ECO:0000313" key="1">
    <source>
        <dbReference type="EMBL" id="KAG2374731.1"/>
    </source>
</evidence>